<gene>
    <name evidence="3" type="primary">LOC111131075</name>
</gene>
<organism evidence="2 3">
    <name type="scientific">Crassostrea virginica</name>
    <name type="common">Eastern oyster</name>
    <dbReference type="NCBI Taxonomy" id="6565"/>
    <lineage>
        <taxon>Eukaryota</taxon>
        <taxon>Metazoa</taxon>
        <taxon>Spiralia</taxon>
        <taxon>Lophotrochozoa</taxon>
        <taxon>Mollusca</taxon>
        <taxon>Bivalvia</taxon>
        <taxon>Autobranchia</taxon>
        <taxon>Pteriomorphia</taxon>
        <taxon>Ostreida</taxon>
        <taxon>Ostreoidea</taxon>
        <taxon>Ostreidae</taxon>
        <taxon>Crassostrea</taxon>
    </lineage>
</organism>
<feature type="compositionally biased region" description="Polar residues" evidence="1">
    <location>
        <begin position="488"/>
        <end position="503"/>
    </location>
</feature>
<keyword evidence="2" id="KW-1185">Reference proteome</keyword>
<protein>
    <submittedName>
        <fullName evidence="3">Uncharacterized protein LOC111131075</fullName>
    </submittedName>
</protein>
<evidence type="ECO:0000256" key="1">
    <source>
        <dbReference type="SAM" id="MobiDB-lite"/>
    </source>
</evidence>
<accession>A0A8B8E335</accession>
<evidence type="ECO:0000313" key="3">
    <source>
        <dbReference type="RefSeq" id="XP_022334124.1"/>
    </source>
</evidence>
<feature type="compositionally biased region" description="Basic and acidic residues" evidence="1">
    <location>
        <begin position="567"/>
        <end position="581"/>
    </location>
</feature>
<dbReference type="AlphaFoldDB" id="A0A8B8E335"/>
<dbReference type="KEGG" id="cvn:111131075"/>
<feature type="compositionally biased region" description="Polar residues" evidence="1">
    <location>
        <begin position="465"/>
        <end position="478"/>
    </location>
</feature>
<name>A0A8B8E335_CRAVI</name>
<dbReference type="OrthoDB" id="6108184at2759"/>
<proteinExistence type="predicted"/>
<feature type="region of interest" description="Disordered" evidence="1">
    <location>
        <begin position="128"/>
        <end position="147"/>
    </location>
</feature>
<feature type="region of interest" description="Disordered" evidence="1">
    <location>
        <begin position="236"/>
        <end position="270"/>
    </location>
</feature>
<evidence type="ECO:0000313" key="2">
    <source>
        <dbReference type="Proteomes" id="UP000694844"/>
    </source>
</evidence>
<feature type="region of interest" description="Disordered" evidence="1">
    <location>
        <begin position="567"/>
        <end position="599"/>
    </location>
</feature>
<reference evidence="3" key="1">
    <citation type="submission" date="2025-08" db="UniProtKB">
        <authorList>
            <consortium name="RefSeq"/>
        </authorList>
    </citation>
    <scope>IDENTIFICATION</scope>
    <source>
        <tissue evidence="3">Whole sample</tissue>
    </source>
</reference>
<feature type="region of interest" description="Disordered" evidence="1">
    <location>
        <begin position="531"/>
        <end position="553"/>
    </location>
</feature>
<feature type="region of interest" description="Disordered" evidence="1">
    <location>
        <begin position="428"/>
        <end position="518"/>
    </location>
</feature>
<dbReference type="RefSeq" id="XP_022334124.1">
    <property type="nucleotide sequence ID" value="XM_022478416.1"/>
</dbReference>
<feature type="region of interest" description="Disordered" evidence="1">
    <location>
        <begin position="190"/>
        <end position="220"/>
    </location>
</feature>
<sequence>MAPTEKESYDLARNYGLDITMPDVNLAVSTAAQKVYAKKCNMLYKEFQKTLSALIKEEQVVRRDLRKLKKEKAVNSRYSLYRTEGADLFSKASQKRKAYRENNLATISPLLDDCFDFTPCEIDSVIAEEDESEDRTKTAPADKANDVRADADLDSVFEVNRPKTAGVDVAMNSTAKETKKVSKCDAKLVKKSDTRVEPEQRERKRSDQTSHDIDSKGIKLPEQKIAQIDRLLKSASQVRSMPVDNEMTSLPELKGDDESDAEDGEVDVQTERTRARKITIKAEKFLELEKGKTVITLKDKEGEFVLKPLNANYEPDEVEAVFFAKDPTREKMALVRQKTNWGSNTVSSDLKVNNRIAIQRSLMGKSAKKTTVAEIFNNARDRRTRHFRIMLKNPAVNQENEETDKQRKKSVIMLAPGMDKWNSITAATKTAAEPKSGNSATVKLYKHQKRVTSKQDTNGAAKVNKSATNKPQKASVSGSPPKPEGAPNRSSLRVTITSPSGTDKNMPIHPKRSNDEQSELFHRVKHAPKAYDGKLLNRSTTSLSSREEIPPHLSDRDMTDMIRRMVEGENDNRSEAPDVKSRKGGSRKHPSSVDNMSDTDSIYFGNVKRILSSNQARQIIKDLKRRDQEYDDAMLNMRRRVAIGAQGHGPVRRPNSVAAFR</sequence>
<dbReference type="Proteomes" id="UP000694844">
    <property type="component" value="Chromosome 4"/>
</dbReference>
<dbReference type="GeneID" id="111131075"/>
<feature type="compositionally biased region" description="Acidic residues" evidence="1">
    <location>
        <begin position="255"/>
        <end position="268"/>
    </location>
</feature>